<feature type="compositionally biased region" description="Low complexity" evidence="9">
    <location>
        <begin position="405"/>
        <end position="419"/>
    </location>
</feature>
<feature type="transmembrane region" description="Helical" evidence="10">
    <location>
        <begin position="26"/>
        <end position="49"/>
    </location>
</feature>
<dbReference type="Pfam" id="PF07730">
    <property type="entry name" value="HisKA_3"/>
    <property type="match status" value="1"/>
</dbReference>
<feature type="compositionally biased region" description="Low complexity" evidence="9">
    <location>
        <begin position="1"/>
        <end position="17"/>
    </location>
</feature>
<dbReference type="AlphaFoldDB" id="A0A8J3BN05"/>
<feature type="transmembrane region" description="Helical" evidence="10">
    <location>
        <begin position="86"/>
        <end position="113"/>
    </location>
</feature>
<keyword evidence="8" id="KW-0902">Two-component regulatory system</keyword>
<dbReference type="InterPro" id="IPR036890">
    <property type="entry name" value="HATPase_C_sf"/>
</dbReference>
<dbReference type="Gene3D" id="1.20.5.1930">
    <property type="match status" value="1"/>
</dbReference>
<dbReference type="InterPro" id="IPR011712">
    <property type="entry name" value="Sig_transdc_His_kin_sub3_dim/P"/>
</dbReference>
<name>A0A8J3BN05_9ACTN</name>
<evidence type="ECO:0000256" key="9">
    <source>
        <dbReference type="SAM" id="MobiDB-lite"/>
    </source>
</evidence>
<feature type="region of interest" description="Disordered" evidence="9">
    <location>
        <begin position="1"/>
        <end position="20"/>
    </location>
</feature>
<dbReference type="CDD" id="cd16917">
    <property type="entry name" value="HATPase_UhpB-NarQ-NarX-like"/>
    <property type="match status" value="1"/>
</dbReference>
<gene>
    <name evidence="13" type="ORF">GCM10010124_18600</name>
</gene>
<dbReference type="EC" id="2.7.13.3" evidence="2"/>
<accession>A0A8J3BN05</accession>
<feature type="domain" description="Signal transduction histidine kinase subgroup 3 dimerisation and phosphoacceptor" evidence="12">
    <location>
        <begin position="196"/>
        <end position="262"/>
    </location>
</feature>
<evidence type="ECO:0000256" key="7">
    <source>
        <dbReference type="ARBA" id="ARBA00022840"/>
    </source>
</evidence>
<keyword evidence="3" id="KW-0597">Phosphoprotein</keyword>
<evidence type="ECO:0000259" key="11">
    <source>
        <dbReference type="Pfam" id="PF02518"/>
    </source>
</evidence>
<evidence type="ECO:0000256" key="2">
    <source>
        <dbReference type="ARBA" id="ARBA00012438"/>
    </source>
</evidence>
<dbReference type="RefSeq" id="WP_189113818.1">
    <property type="nucleotide sequence ID" value="NZ_BMQC01000005.1"/>
</dbReference>
<evidence type="ECO:0000256" key="6">
    <source>
        <dbReference type="ARBA" id="ARBA00022777"/>
    </source>
</evidence>
<evidence type="ECO:0000256" key="8">
    <source>
        <dbReference type="ARBA" id="ARBA00023012"/>
    </source>
</evidence>
<dbReference type="Proteomes" id="UP000662200">
    <property type="component" value="Unassembled WGS sequence"/>
</dbReference>
<dbReference type="Pfam" id="PF02518">
    <property type="entry name" value="HATPase_c"/>
    <property type="match status" value="1"/>
</dbReference>
<protein>
    <recommendedName>
        <fullName evidence="2">histidine kinase</fullName>
        <ecNumber evidence="2">2.7.13.3</ecNumber>
    </recommendedName>
</protein>
<evidence type="ECO:0000313" key="14">
    <source>
        <dbReference type="Proteomes" id="UP000662200"/>
    </source>
</evidence>
<keyword evidence="6" id="KW-0418">Kinase</keyword>
<dbReference type="PANTHER" id="PTHR24421">
    <property type="entry name" value="NITRATE/NITRITE SENSOR PROTEIN NARX-RELATED"/>
    <property type="match status" value="1"/>
</dbReference>
<proteinExistence type="predicted"/>
<sequence>MTAAPDAPLADPGAGSANGRPRRRQWWFDGGVIACCVGVDLLVWSVSAADPRAGLPFWTVAVAAPLVFLTLAWRRSRPTAVLAGQLAYATASTLLLPSYATFAGVLVALQAVAARRPPRESGSWAVVSMLPLSLQNYYEVRDEQSILVPMIGQTVFYALLVLVAWGIGHRAWLAEARVGAASAAHEVATTEALRAERLRIARELHDIVAHAVTAMVLQAAGARAVLGGDEARTAAALTTIQTTGQQAMQEMRRMLRLLRSVGLPEEADLPGSPGLADVDTLIAESRSAGLDVTGRHTGTAGAVDPSVGLAAYRVVQEALTNCMKHAGADAVVRVELTWRHDTLTVLVEDRASGGPPPDRPAAALSTGLGLLGLRERVLTVGGVLETRRLRRGFAVTAVLPAVAAPPRATDPPAAASATPVGSPGGEGA</sequence>
<evidence type="ECO:0000256" key="3">
    <source>
        <dbReference type="ARBA" id="ARBA00022553"/>
    </source>
</evidence>
<evidence type="ECO:0000256" key="5">
    <source>
        <dbReference type="ARBA" id="ARBA00022741"/>
    </source>
</evidence>
<dbReference type="PANTHER" id="PTHR24421:SF10">
    <property type="entry name" value="NITRATE_NITRITE SENSOR PROTEIN NARQ"/>
    <property type="match status" value="1"/>
</dbReference>
<evidence type="ECO:0000259" key="12">
    <source>
        <dbReference type="Pfam" id="PF07730"/>
    </source>
</evidence>
<keyword evidence="14" id="KW-1185">Reference proteome</keyword>
<keyword evidence="10" id="KW-0472">Membrane</keyword>
<dbReference type="GO" id="GO:0005524">
    <property type="term" value="F:ATP binding"/>
    <property type="evidence" value="ECO:0007669"/>
    <property type="project" value="UniProtKB-KW"/>
</dbReference>
<dbReference type="EMBL" id="BMQC01000005">
    <property type="protein sequence ID" value="GGK26211.1"/>
    <property type="molecule type" value="Genomic_DNA"/>
</dbReference>
<dbReference type="InterPro" id="IPR050482">
    <property type="entry name" value="Sensor_HK_TwoCompSys"/>
</dbReference>
<feature type="domain" description="Histidine kinase/HSP90-like ATPase" evidence="11">
    <location>
        <begin position="310"/>
        <end position="401"/>
    </location>
</feature>
<keyword evidence="7" id="KW-0067">ATP-binding</keyword>
<reference evidence="13" key="1">
    <citation type="journal article" date="2014" name="Int. J. Syst. Evol. Microbiol.">
        <title>Complete genome sequence of Corynebacterium casei LMG S-19264T (=DSM 44701T), isolated from a smear-ripened cheese.</title>
        <authorList>
            <consortium name="US DOE Joint Genome Institute (JGI-PGF)"/>
            <person name="Walter F."/>
            <person name="Albersmeier A."/>
            <person name="Kalinowski J."/>
            <person name="Ruckert C."/>
        </authorList>
    </citation>
    <scope>NUCLEOTIDE SEQUENCE</scope>
    <source>
        <strain evidence="13">JCM 3091</strain>
    </source>
</reference>
<evidence type="ECO:0000256" key="1">
    <source>
        <dbReference type="ARBA" id="ARBA00000085"/>
    </source>
</evidence>
<evidence type="ECO:0000256" key="4">
    <source>
        <dbReference type="ARBA" id="ARBA00022679"/>
    </source>
</evidence>
<dbReference type="InterPro" id="IPR003594">
    <property type="entry name" value="HATPase_dom"/>
</dbReference>
<keyword evidence="4" id="KW-0808">Transferase</keyword>
<keyword evidence="5" id="KW-0547">Nucleotide-binding</keyword>
<keyword evidence="10" id="KW-0812">Transmembrane</keyword>
<comment type="catalytic activity">
    <reaction evidence="1">
        <text>ATP + protein L-histidine = ADP + protein N-phospho-L-histidine.</text>
        <dbReference type="EC" id="2.7.13.3"/>
    </reaction>
</comment>
<dbReference type="GO" id="GO:0000155">
    <property type="term" value="F:phosphorelay sensor kinase activity"/>
    <property type="evidence" value="ECO:0007669"/>
    <property type="project" value="InterPro"/>
</dbReference>
<comment type="caution">
    <text evidence="13">The sequence shown here is derived from an EMBL/GenBank/DDBJ whole genome shotgun (WGS) entry which is preliminary data.</text>
</comment>
<evidence type="ECO:0000256" key="10">
    <source>
        <dbReference type="SAM" id="Phobius"/>
    </source>
</evidence>
<organism evidence="13 14">
    <name type="scientific">Pilimelia terevasa</name>
    <dbReference type="NCBI Taxonomy" id="53372"/>
    <lineage>
        <taxon>Bacteria</taxon>
        <taxon>Bacillati</taxon>
        <taxon>Actinomycetota</taxon>
        <taxon>Actinomycetes</taxon>
        <taxon>Micromonosporales</taxon>
        <taxon>Micromonosporaceae</taxon>
        <taxon>Pilimelia</taxon>
    </lineage>
</organism>
<feature type="transmembrane region" description="Helical" evidence="10">
    <location>
        <begin position="55"/>
        <end position="74"/>
    </location>
</feature>
<dbReference type="Gene3D" id="3.30.565.10">
    <property type="entry name" value="Histidine kinase-like ATPase, C-terminal domain"/>
    <property type="match status" value="1"/>
</dbReference>
<reference evidence="13" key="2">
    <citation type="submission" date="2020-09" db="EMBL/GenBank/DDBJ databases">
        <authorList>
            <person name="Sun Q."/>
            <person name="Ohkuma M."/>
        </authorList>
    </citation>
    <scope>NUCLEOTIDE SEQUENCE</scope>
    <source>
        <strain evidence="13">JCM 3091</strain>
    </source>
</reference>
<feature type="region of interest" description="Disordered" evidence="9">
    <location>
        <begin position="405"/>
        <end position="428"/>
    </location>
</feature>
<feature type="transmembrane region" description="Helical" evidence="10">
    <location>
        <begin position="146"/>
        <end position="167"/>
    </location>
</feature>
<dbReference type="SUPFAM" id="SSF55874">
    <property type="entry name" value="ATPase domain of HSP90 chaperone/DNA topoisomerase II/histidine kinase"/>
    <property type="match status" value="1"/>
</dbReference>
<evidence type="ECO:0000313" key="13">
    <source>
        <dbReference type="EMBL" id="GGK26211.1"/>
    </source>
</evidence>
<dbReference type="GO" id="GO:0046983">
    <property type="term" value="F:protein dimerization activity"/>
    <property type="evidence" value="ECO:0007669"/>
    <property type="project" value="InterPro"/>
</dbReference>
<keyword evidence="10" id="KW-1133">Transmembrane helix</keyword>
<dbReference type="GO" id="GO:0016020">
    <property type="term" value="C:membrane"/>
    <property type="evidence" value="ECO:0007669"/>
    <property type="project" value="InterPro"/>
</dbReference>